<dbReference type="GeneID" id="55412517"/>
<proteinExistence type="predicted"/>
<sequence length="70" mass="7670">MNSKKYKSVAIKIGTWNVATDLSQKIVPNTTLSRSKIVEIAVARLARSLTATNTNNIHKVSFQKLIATKG</sequence>
<evidence type="ECO:0000313" key="1">
    <source>
        <dbReference type="EMBL" id="BAQ94201.1"/>
    </source>
</evidence>
<organism evidence="1 2">
    <name type="scientific">uncultured phage_MedDCM-OCT-S30-C28</name>
    <dbReference type="NCBI Taxonomy" id="2741076"/>
    <lineage>
        <taxon>Viruses</taxon>
        <taxon>Duplodnaviria</taxon>
        <taxon>Heunggongvirae</taxon>
        <taxon>Uroviricota</taxon>
        <taxon>Caudoviricetes</taxon>
        <taxon>Autographivirales</taxon>
        <taxon>Fussvirus</taxon>
        <taxon>Fussvirus S30C28</taxon>
    </lineage>
</organism>
<dbReference type="KEGG" id="vg:55412517"/>
<accession>A0A6S4P7T3</accession>
<dbReference type="Proteomes" id="UP000505267">
    <property type="component" value="Segment"/>
</dbReference>
<reference evidence="1 2" key="1">
    <citation type="journal article" date="2013" name="PLoS Genet.">
        <title>Expanding the Marine Virosphere Using Metagenomics.</title>
        <authorList>
            <person name="Mizuno C.M."/>
            <person name="Rodriguez-Valera F."/>
            <person name="Kimes N.E."/>
            <person name="Ghai R."/>
        </authorList>
    </citation>
    <scope>NUCLEOTIDE SEQUENCE [LARGE SCALE GENOMIC DNA]</scope>
    <source>
        <strain evidence="1">UvMED-CGR-U-MedDCM-OCT-S30-C28</strain>
    </source>
</reference>
<evidence type="ECO:0000313" key="2">
    <source>
        <dbReference type="Proteomes" id="UP000505267"/>
    </source>
</evidence>
<protein>
    <submittedName>
        <fullName evidence="1">Uncharacterized protein</fullName>
    </submittedName>
</protein>
<dbReference type="RefSeq" id="YP_009777743.1">
    <property type="nucleotide sequence ID" value="NC_047703.1"/>
</dbReference>
<name>A0A6S4P7T3_9CAUD</name>
<dbReference type="EMBL" id="AP013543">
    <property type="protein sequence ID" value="BAQ94201.1"/>
    <property type="molecule type" value="Genomic_DNA"/>
</dbReference>
<keyword evidence="2" id="KW-1185">Reference proteome</keyword>